<dbReference type="InterPro" id="IPR036388">
    <property type="entry name" value="WH-like_DNA-bd_sf"/>
</dbReference>
<dbReference type="EMBL" id="SWBQ01000001">
    <property type="protein sequence ID" value="TKC09295.1"/>
    <property type="molecule type" value="Genomic_DNA"/>
</dbReference>
<protein>
    <submittedName>
        <fullName evidence="7">RNA polymerase sigma-70 factor</fullName>
    </submittedName>
</protein>
<dbReference type="OrthoDB" id="1100095at2"/>
<keyword evidence="2" id="KW-0805">Transcription regulation</keyword>
<evidence type="ECO:0000259" key="6">
    <source>
        <dbReference type="Pfam" id="PF08281"/>
    </source>
</evidence>
<dbReference type="Pfam" id="PF08281">
    <property type="entry name" value="Sigma70_r4_2"/>
    <property type="match status" value="1"/>
</dbReference>
<name>A0A4U1CR17_9SPHI</name>
<dbReference type="GO" id="GO:0003677">
    <property type="term" value="F:DNA binding"/>
    <property type="evidence" value="ECO:0007669"/>
    <property type="project" value="InterPro"/>
</dbReference>
<dbReference type="Proteomes" id="UP000307244">
    <property type="component" value="Unassembled WGS sequence"/>
</dbReference>
<evidence type="ECO:0000259" key="5">
    <source>
        <dbReference type="Pfam" id="PF04542"/>
    </source>
</evidence>
<evidence type="ECO:0000313" key="7">
    <source>
        <dbReference type="EMBL" id="TKC09295.1"/>
    </source>
</evidence>
<evidence type="ECO:0000256" key="4">
    <source>
        <dbReference type="ARBA" id="ARBA00023163"/>
    </source>
</evidence>
<dbReference type="AlphaFoldDB" id="A0A4U1CR17"/>
<sequence length="212" mass="25095">MQPLAILSKFESDYKPISLTKTSSPAAEQIYDDIAFERLFKAHYRELHAYAGVMLRDKDMAEEIVQSMFLKFWEKRELLNIQSSIKAYLYKCTYNDCLNYIKHQKIRTKYQDFAMYTMNDQHEPASSKVELTELQKKLQEALNELPEHCRTVFQMSRFEDLKYREIAEQLGISIKTVENQMGKALKILRIKLADFITLIIPGIIMFYKDFFN</sequence>
<feature type="domain" description="RNA polymerase sigma-70 region 2" evidence="5">
    <location>
        <begin position="39"/>
        <end position="105"/>
    </location>
</feature>
<dbReference type="InterPro" id="IPR014284">
    <property type="entry name" value="RNA_pol_sigma-70_dom"/>
</dbReference>
<dbReference type="InterPro" id="IPR014327">
    <property type="entry name" value="RNA_pol_sigma70_bacteroid"/>
</dbReference>
<dbReference type="GO" id="GO:0016987">
    <property type="term" value="F:sigma factor activity"/>
    <property type="evidence" value="ECO:0007669"/>
    <property type="project" value="UniProtKB-KW"/>
</dbReference>
<evidence type="ECO:0000256" key="2">
    <source>
        <dbReference type="ARBA" id="ARBA00023015"/>
    </source>
</evidence>
<keyword evidence="3" id="KW-0731">Sigma factor</keyword>
<evidence type="ECO:0000256" key="3">
    <source>
        <dbReference type="ARBA" id="ARBA00023082"/>
    </source>
</evidence>
<comment type="caution">
    <text evidence="7">The sequence shown here is derived from an EMBL/GenBank/DDBJ whole genome shotgun (WGS) entry which is preliminary data.</text>
</comment>
<dbReference type="NCBIfam" id="TIGR02937">
    <property type="entry name" value="sigma70-ECF"/>
    <property type="match status" value="1"/>
</dbReference>
<dbReference type="SUPFAM" id="SSF88659">
    <property type="entry name" value="Sigma3 and sigma4 domains of RNA polymerase sigma factors"/>
    <property type="match status" value="1"/>
</dbReference>
<dbReference type="InterPro" id="IPR039425">
    <property type="entry name" value="RNA_pol_sigma-70-like"/>
</dbReference>
<keyword evidence="8" id="KW-1185">Reference proteome</keyword>
<dbReference type="NCBIfam" id="TIGR02985">
    <property type="entry name" value="Sig70_bacteroi1"/>
    <property type="match status" value="1"/>
</dbReference>
<gene>
    <name evidence="7" type="ORF">FA047_04170</name>
</gene>
<dbReference type="InterPro" id="IPR013324">
    <property type="entry name" value="RNA_pol_sigma_r3/r4-like"/>
</dbReference>
<proteinExistence type="inferred from homology"/>
<dbReference type="PANTHER" id="PTHR43133:SF46">
    <property type="entry name" value="RNA POLYMERASE SIGMA-70 FACTOR ECF SUBFAMILY"/>
    <property type="match status" value="1"/>
</dbReference>
<evidence type="ECO:0000313" key="8">
    <source>
        <dbReference type="Proteomes" id="UP000307244"/>
    </source>
</evidence>
<dbReference type="InterPro" id="IPR013325">
    <property type="entry name" value="RNA_pol_sigma_r2"/>
</dbReference>
<dbReference type="PANTHER" id="PTHR43133">
    <property type="entry name" value="RNA POLYMERASE ECF-TYPE SIGMA FACTO"/>
    <property type="match status" value="1"/>
</dbReference>
<dbReference type="Pfam" id="PF04542">
    <property type="entry name" value="Sigma70_r2"/>
    <property type="match status" value="1"/>
</dbReference>
<dbReference type="SUPFAM" id="SSF88946">
    <property type="entry name" value="Sigma2 domain of RNA polymerase sigma factors"/>
    <property type="match status" value="1"/>
</dbReference>
<dbReference type="GO" id="GO:0006352">
    <property type="term" value="P:DNA-templated transcription initiation"/>
    <property type="evidence" value="ECO:0007669"/>
    <property type="project" value="InterPro"/>
</dbReference>
<dbReference type="Gene3D" id="1.10.1740.10">
    <property type="match status" value="1"/>
</dbReference>
<keyword evidence="4" id="KW-0804">Transcription</keyword>
<dbReference type="InterPro" id="IPR007627">
    <property type="entry name" value="RNA_pol_sigma70_r2"/>
</dbReference>
<organism evidence="7 8">
    <name type="scientific">Pedobacter frigoris</name>
    <dbReference type="NCBI Taxonomy" id="2571272"/>
    <lineage>
        <taxon>Bacteria</taxon>
        <taxon>Pseudomonadati</taxon>
        <taxon>Bacteroidota</taxon>
        <taxon>Sphingobacteriia</taxon>
        <taxon>Sphingobacteriales</taxon>
        <taxon>Sphingobacteriaceae</taxon>
        <taxon>Pedobacter</taxon>
    </lineage>
</organism>
<feature type="domain" description="RNA polymerase sigma factor 70 region 4 type 2" evidence="6">
    <location>
        <begin position="137"/>
        <end position="187"/>
    </location>
</feature>
<reference evidence="7 8" key="1">
    <citation type="submission" date="2019-04" db="EMBL/GenBank/DDBJ databases">
        <title>Pedobacter sp. RP-3-15 sp. nov., isolated from Arctic soil.</title>
        <authorList>
            <person name="Dahal R.H."/>
            <person name="Kim D.-U."/>
        </authorList>
    </citation>
    <scope>NUCLEOTIDE SEQUENCE [LARGE SCALE GENOMIC DNA]</scope>
    <source>
        <strain evidence="7 8">RP-3-15</strain>
    </source>
</reference>
<dbReference type="Gene3D" id="1.10.10.10">
    <property type="entry name" value="Winged helix-like DNA-binding domain superfamily/Winged helix DNA-binding domain"/>
    <property type="match status" value="1"/>
</dbReference>
<evidence type="ECO:0000256" key="1">
    <source>
        <dbReference type="ARBA" id="ARBA00010641"/>
    </source>
</evidence>
<dbReference type="InterPro" id="IPR013249">
    <property type="entry name" value="RNA_pol_sigma70_r4_t2"/>
</dbReference>
<dbReference type="CDD" id="cd06171">
    <property type="entry name" value="Sigma70_r4"/>
    <property type="match status" value="1"/>
</dbReference>
<accession>A0A4U1CR17</accession>
<comment type="similarity">
    <text evidence="1">Belongs to the sigma-70 factor family. ECF subfamily.</text>
</comment>